<feature type="domain" description="Uncharacterized protein TP-0789" evidence="2">
    <location>
        <begin position="70"/>
        <end position="260"/>
    </location>
</feature>
<dbReference type="RefSeq" id="WP_114642878.1">
    <property type="nucleotide sequence ID" value="NZ_JAACIO010000020.1"/>
</dbReference>
<evidence type="ECO:0000313" key="3">
    <source>
        <dbReference type="EMBL" id="REI40493.1"/>
    </source>
</evidence>
<name>A0ABX9KFB6_9FUSO</name>
<dbReference type="InterPro" id="IPR033399">
    <property type="entry name" value="TP_0789-like"/>
</dbReference>
<proteinExistence type="predicted"/>
<dbReference type="Pfam" id="PF17131">
    <property type="entry name" value="LolA_like"/>
    <property type="match status" value="1"/>
</dbReference>
<dbReference type="Proteomes" id="UP000263486">
    <property type="component" value="Unassembled WGS sequence"/>
</dbReference>
<accession>A0ABX9KFB6</accession>
<protein>
    <submittedName>
        <fullName evidence="3">Outer membrane lipoprotein-sorting protein</fullName>
    </submittedName>
</protein>
<dbReference type="EMBL" id="QUAJ01000019">
    <property type="protein sequence ID" value="REI40493.1"/>
    <property type="molecule type" value="Genomic_DNA"/>
</dbReference>
<organism evidence="3 4">
    <name type="scientific">Psychrilyobacter piezotolerans</name>
    <dbReference type="NCBI Taxonomy" id="2293438"/>
    <lineage>
        <taxon>Bacteria</taxon>
        <taxon>Fusobacteriati</taxon>
        <taxon>Fusobacteriota</taxon>
        <taxon>Fusobacteriia</taxon>
        <taxon>Fusobacteriales</taxon>
        <taxon>Fusobacteriaceae</taxon>
        <taxon>Psychrilyobacter</taxon>
    </lineage>
</organism>
<dbReference type="CDD" id="cd16329">
    <property type="entry name" value="LolA_like"/>
    <property type="match status" value="1"/>
</dbReference>
<keyword evidence="3" id="KW-0449">Lipoprotein</keyword>
<sequence>MKKLLFLFFLIFNMSFGQNYTADEIVDTYKEKLKLDGSEAVMRLVIYDNRGNMRVRKIAAVTKLYDKGETNKILMRFLEPREIKGTSFLTYNYDSSKDNDQWLYLPSLRKIRRIVSSEKGNSFMGSEFTYADIGGIKITDFNFKLSGEKMVNREACWEIEQVPINEEKEEEYDFLKKIIYISKKDFIIRRALYYNFDGEPRKEFSVLSIKEVDLEKKRYRLTHMVMKNLENERVSEMITDQIVLNRDVKDEYFSFRYLKRE</sequence>
<keyword evidence="4" id="KW-1185">Reference proteome</keyword>
<evidence type="ECO:0000313" key="4">
    <source>
        <dbReference type="Proteomes" id="UP000263486"/>
    </source>
</evidence>
<comment type="caution">
    <text evidence="3">The sequence shown here is derived from an EMBL/GenBank/DDBJ whole genome shotgun (WGS) entry which is preliminary data.</text>
</comment>
<feature type="chain" id="PRO_5045148522" evidence="1">
    <location>
        <begin position="23"/>
        <end position="261"/>
    </location>
</feature>
<reference evidence="3 4" key="1">
    <citation type="submission" date="2018-08" db="EMBL/GenBank/DDBJ databases">
        <title>Draft genome sequence of Psychrilyobacter sp. strain SD5 isolated from Black Sea water.</title>
        <authorList>
            <person name="Yadav S."/>
            <person name="Villanueva L."/>
            <person name="Damste J.S.S."/>
        </authorList>
    </citation>
    <scope>NUCLEOTIDE SEQUENCE [LARGE SCALE GENOMIC DNA]</scope>
    <source>
        <strain evidence="3 4">SD5</strain>
    </source>
</reference>
<feature type="signal peptide" evidence="1">
    <location>
        <begin position="1"/>
        <end position="22"/>
    </location>
</feature>
<keyword evidence="1" id="KW-0732">Signal</keyword>
<evidence type="ECO:0000256" key="1">
    <source>
        <dbReference type="SAM" id="SignalP"/>
    </source>
</evidence>
<evidence type="ECO:0000259" key="2">
    <source>
        <dbReference type="Pfam" id="PF17131"/>
    </source>
</evidence>
<gene>
    <name evidence="3" type="ORF">DYH56_10770</name>
</gene>
<dbReference type="Gene3D" id="2.50.20.10">
    <property type="entry name" value="Lipoprotein localisation LolA/LolB/LppX"/>
    <property type="match status" value="1"/>
</dbReference>